<comment type="similarity">
    <text evidence="1 2">Belongs to the outer membrane factor (OMF) (TC 1.B.17) family.</text>
</comment>
<organism evidence="3">
    <name type="scientific">Polynucleobacter sp. UK-FUSCHL-C3</name>
    <dbReference type="NCBI Taxonomy" id="2955208"/>
    <lineage>
        <taxon>Bacteria</taxon>
        <taxon>Pseudomonadati</taxon>
        <taxon>Pseudomonadota</taxon>
        <taxon>Betaproteobacteria</taxon>
        <taxon>Burkholderiales</taxon>
        <taxon>Burkholderiaceae</taxon>
        <taxon>Polynucleobacter</taxon>
    </lineage>
</organism>
<keyword evidence="2" id="KW-0472">Membrane</keyword>
<protein>
    <submittedName>
        <fullName evidence="3">Efflux transporter outer membrane subunit</fullName>
    </submittedName>
</protein>
<keyword evidence="2" id="KW-0449">Lipoprotein</keyword>
<dbReference type="RefSeq" id="WP_353438726.1">
    <property type="nucleotide sequence ID" value="NZ_CP099959.1"/>
</dbReference>
<dbReference type="Pfam" id="PF02321">
    <property type="entry name" value="OEP"/>
    <property type="match status" value="2"/>
</dbReference>
<dbReference type="Gene3D" id="2.20.200.10">
    <property type="entry name" value="Outer membrane efflux proteins (OEP)"/>
    <property type="match status" value="1"/>
</dbReference>
<dbReference type="GO" id="GO:0015562">
    <property type="term" value="F:efflux transmembrane transporter activity"/>
    <property type="evidence" value="ECO:0007669"/>
    <property type="project" value="InterPro"/>
</dbReference>
<accession>A0AAU8A1W8</accession>
<dbReference type="PROSITE" id="PS51257">
    <property type="entry name" value="PROKAR_LIPOPROTEIN"/>
    <property type="match status" value="1"/>
</dbReference>
<evidence type="ECO:0000256" key="2">
    <source>
        <dbReference type="RuleBase" id="RU362097"/>
    </source>
</evidence>
<gene>
    <name evidence="3" type="ORF">NKE59_09295</name>
</gene>
<dbReference type="PANTHER" id="PTHR30203">
    <property type="entry name" value="OUTER MEMBRANE CATION EFFLUX PROTEIN"/>
    <property type="match status" value="1"/>
</dbReference>
<evidence type="ECO:0000313" key="3">
    <source>
        <dbReference type="EMBL" id="XCC57659.1"/>
    </source>
</evidence>
<keyword evidence="2" id="KW-0812">Transmembrane</keyword>
<dbReference type="GO" id="GO:0005886">
    <property type="term" value="C:plasma membrane"/>
    <property type="evidence" value="ECO:0007669"/>
    <property type="project" value="UniProtKB-SubCell"/>
</dbReference>
<name>A0AAU8A1W8_9BURK</name>
<proteinExistence type="inferred from homology"/>
<dbReference type="PANTHER" id="PTHR30203:SF33">
    <property type="entry name" value="BLR4455 PROTEIN"/>
    <property type="match status" value="1"/>
</dbReference>
<dbReference type="InterPro" id="IPR010131">
    <property type="entry name" value="MdtP/NodT-like"/>
</dbReference>
<evidence type="ECO:0000256" key="1">
    <source>
        <dbReference type="ARBA" id="ARBA00007613"/>
    </source>
</evidence>
<reference evidence="3" key="1">
    <citation type="submission" date="2022-06" db="EMBL/GenBank/DDBJ databases">
        <title>New Polynucleobacter species.</title>
        <authorList>
            <person name="Hahn M.W."/>
        </authorList>
    </citation>
    <scope>NUCLEOTIDE SEQUENCE</scope>
    <source>
        <strain evidence="3">UK-FUSCHL-C3</strain>
    </source>
</reference>
<keyword evidence="2" id="KW-0564">Palmitate</keyword>
<keyword evidence="2" id="KW-1134">Transmembrane beta strand</keyword>
<dbReference type="Gene3D" id="1.20.1600.10">
    <property type="entry name" value="Outer membrane efflux proteins (OEP)"/>
    <property type="match status" value="1"/>
</dbReference>
<sequence length="525" mass="56141">MKSRLVTPHFSWKFCLSYPSKNGLALIVSLGLGACAVGPDFKKPDAPKVSSFTEKPVSNKLATAPGVGGTQQSIEPAADIPAEWWALYRSPELDNLIKQALKRNPNLGAADATLRAAQENANAAFGSFLFPSIGLGGSATRQQINPSTFGQGSGSPSIYNIYNTSVSVNYNLDVFGGARRAVQSAEAQAEISGFQLEGAYLNLTANIVTTAIREAALRAQYESNLEIYEAQKNLADIIAKQLEIGTASRVDLTSQLSLAASSQIDLLNLNKNLSFTRNQLSVLVGEFPGNGVLAKFDLNKLNLPEKIPLSVPSDLVRQRPDIRAAEAYIKSTNALVGVATANLLPQITLSGATGSQALTTGALFGPNAAIWSVAGGVFQPLFQGGALLAQRRGAIATNEAAVFQYQATVLSAFQEVANALQALESDALALRAASEAERNALEYLNLLEQQYKLGTGSYLAVLIAQRQYQQTKFRLIDAQANRFANTAALFVALGGGWWNRTGPAYQAQKKEDLHNQGSSQQEMRQ</sequence>
<dbReference type="SUPFAM" id="SSF56954">
    <property type="entry name" value="Outer membrane efflux proteins (OEP)"/>
    <property type="match status" value="1"/>
</dbReference>
<dbReference type="AlphaFoldDB" id="A0AAU8A1W8"/>
<dbReference type="InterPro" id="IPR003423">
    <property type="entry name" value="OMP_efflux"/>
</dbReference>
<dbReference type="EMBL" id="CP099959">
    <property type="protein sequence ID" value="XCC57659.1"/>
    <property type="molecule type" value="Genomic_DNA"/>
</dbReference>
<dbReference type="NCBIfam" id="TIGR01845">
    <property type="entry name" value="outer_NodT"/>
    <property type="match status" value="1"/>
</dbReference>
<comment type="subcellular location">
    <subcellularLocation>
        <location evidence="2">Cell membrane</location>
        <topology evidence="2">Lipid-anchor</topology>
    </subcellularLocation>
</comment>